<keyword evidence="7 9" id="KW-0503">Monooxygenase</keyword>
<feature type="region of interest" description="Disordered" evidence="10">
    <location>
        <begin position="22"/>
        <end position="51"/>
    </location>
</feature>
<evidence type="ECO:0000256" key="8">
    <source>
        <dbReference type="ARBA" id="ARBA00023136"/>
    </source>
</evidence>
<dbReference type="InterPro" id="IPR012347">
    <property type="entry name" value="Ferritin-like"/>
</dbReference>
<dbReference type="Proteomes" id="UP001575181">
    <property type="component" value="Unassembled WGS sequence"/>
</dbReference>
<comment type="caution">
    <text evidence="11">The sequence shown here is derived from an EMBL/GenBank/DDBJ whole genome shotgun (WGS) entry which is preliminary data.</text>
</comment>
<evidence type="ECO:0000256" key="3">
    <source>
        <dbReference type="ARBA" id="ARBA00022688"/>
    </source>
</evidence>
<keyword evidence="3 9" id="KW-0831">Ubiquinone biosynthesis</keyword>
<dbReference type="InterPro" id="IPR047809">
    <property type="entry name" value="COQ7_proteobact"/>
</dbReference>
<feature type="binding site" evidence="9">
    <location>
        <position position="179"/>
    </location>
    <ligand>
        <name>Fe cation</name>
        <dbReference type="ChEBI" id="CHEBI:24875"/>
        <label>1</label>
    </ligand>
</feature>
<sequence length="216" mass="23679">MPSLFLETAIRHFDRALRTVAGVPDEQAESRPSPALDLPAPGGPGPGSGQARHIGRLMRVNYAGEVAAQGLYLGQSLTARTSEVADKMDQAAREEQDHLNWCSERMAASGVPASRLNPLWLAGSVTMGAVAGLAGDRWSLGFVAETERQVMRHLQGHLEQVPDNDPRSRAVLEQMYLDERHHAEWAEEGGGRRLPFPVRTGMRLTSKFLTVGSYWI</sequence>
<feature type="binding site" evidence="9">
    <location>
        <position position="95"/>
    </location>
    <ligand>
        <name>Fe cation</name>
        <dbReference type="ChEBI" id="CHEBI:24875"/>
        <label>1</label>
    </ligand>
</feature>
<comment type="similarity">
    <text evidence="9">Belongs to the COQ7 family.</text>
</comment>
<feature type="binding site" evidence="9">
    <location>
        <position position="147"/>
    </location>
    <ligand>
        <name>Fe cation</name>
        <dbReference type="ChEBI" id="CHEBI:24875"/>
        <label>2</label>
    </ligand>
</feature>
<organism evidence="11 12">
    <name type="scientific">Thiohalorhabdus methylotrophus</name>
    <dbReference type="NCBI Taxonomy" id="3242694"/>
    <lineage>
        <taxon>Bacteria</taxon>
        <taxon>Pseudomonadati</taxon>
        <taxon>Pseudomonadota</taxon>
        <taxon>Gammaproteobacteria</taxon>
        <taxon>Thiohalorhabdales</taxon>
        <taxon>Thiohalorhabdaceae</taxon>
        <taxon>Thiohalorhabdus</taxon>
    </lineage>
</organism>
<dbReference type="Pfam" id="PF03232">
    <property type="entry name" value="COQ7"/>
    <property type="match status" value="1"/>
</dbReference>
<evidence type="ECO:0000256" key="4">
    <source>
        <dbReference type="ARBA" id="ARBA00022723"/>
    </source>
</evidence>
<dbReference type="InterPro" id="IPR011566">
    <property type="entry name" value="Ubq_synth_Coq7"/>
</dbReference>
<evidence type="ECO:0000256" key="7">
    <source>
        <dbReference type="ARBA" id="ARBA00023033"/>
    </source>
</evidence>
<feature type="binding site" evidence="9">
    <location>
        <position position="179"/>
    </location>
    <ligand>
        <name>Fe cation</name>
        <dbReference type="ChEBI" id="CHEBI:24875"/>
        <label>2</label>
    </ligand>
</feature>
<dbReference type="NCBIfam" id="NF033656">
    <property type="entry name" value="DMQ_monoox_COQ7"/>
    <property type="match status" value="1"/>
</dbReference>
<name>A0ABV4TRH5_9GAMM</name>
<feature type="binding site" evidence="9">
    <location>
        <position position="182"/>
    </location>
    <ligand>
        <name>Fe cation</name>
        <dbReference type="ChEBI" id="CHEBI:24875"/>
        <label>2</label>
    </ligand>
</feature>
<dbReference type="EMBL" id="JBGUAW010000001">
    <property type="protein sequence ID" value="MFA9459607.1"/>
    <property type="molecule type" value="Genomic_DNA"/>
</dbReference>
<comment type="function">
    <text evidence="9">Catalyzes the hydroxylation of 2-nonaprenyl-3-methyl-6-methoxy-1,4-benzoquinol during ubiquinone biosynthesis.</text>
</comment>
<keyword evidence="2 9" id="KW-1003">Cell membrane</keyword>
<feature type="binding site" evidence="9">
    <location>
        <position position="95"/>
    </location>
    <ligand>
        <name>Fe cation</name>
        <dbReference type="ChEBI" id="CHEBI:24875"/>
        <label>2</label>
    </ligand>
</feature>
<evidence type="ECO:0000256" key="6">
    <source>
        <dbReference type="ARBA" id="ARBA00023004"/>
    </source>
</evidence>
<keyword evidence="6 9" id="KW-0408">Iron</keyword>
<comment type="catalytic activity">
    <reaction evidence="9">
        <text>a 5-methoxy-2-methyl-3-(all-trans-polyprenyl)benzene-1,4-diol + AH2 + O2 = a 3-demethylubiquinol + A + H2O</text>
        <dbReference type="Rhea" id="RHEA:50908"/>
        <dbReference type="Rhea" id="RHEA-COMP:10859"/>
        <dbReference type="Rhea" id="RHEA-COMP:10914"/>
        <dbReference type="ChEBI" id="CHEBI:13193"/>
        <dbReference type="ChEBI" id="CHEBI:15377"/>
        <dbReference type="ChEBI" id="CHEBI:15379"/>
        <dbReference type="ChEBI" id="CHEBI:17499"/>
        <dbReference type="ChEBI" id="CHEBI:84167"/>
        <dbReference type="ChEBI" id="CHEBI:84422"/>
        <dbReference type="EC" id="1.14.99.60"/>
    </reaction>
</comment>
<dbReference type="InterPro" id="IPR009078">
    <property type="entry name" value="Ferritin-like_SF"/>
</dbReference>
<evidence type="ECO:0000313" key="12">
    <source>
        <dbReference type="Proteomes" id="UP001575181"/>
    </source>
</evidence>
<evidence type="ECO:0000256" key="1">
    <source>
        <dbReference type="ARBA" id="ARBA00004749"/>
    </source>
</evidence>
<accession>A0ABV4TRH5</accession>
<proteinExistence type="inferred from homology"/>
<evidence type="ECO:0000256" key="10">
    <source>
        <dbReference type="SAM" id="MobiDB-lite"/>
    </source>
</evidence>
<feature type="binding site" evidence="9">
    <location>
        <position position="65"/>
    </location>
    <ligand>
        <name>Fe cation</name>
        <dbReference type="ChEBI" id="CHEBI:24875"/>
        <label>1</label>
    </ligand>
</feature>
<comment type="cofactor">
    <cofactor evidence="9">
        <name>Fe cation</name>
        <dbReference type="ChEBI" id="CHEBI:24875"/>
    </cofactor>
    <text evidence="9">Binds 2 iron ions per subunit.</text>
</comment>
<evidence type="ECO:0000313" key="11">
    <source>
        <dbReference type="EMBL" id="MFA9459607.1"/>
    </source>
</evidence>
<evidence type="ECO:0000256" key="2">
    <source>
        <dbReference type="ARBA" id="ARBA00022475"/>
    </source>
</evidence>
<keyword evidence="5 9" id="KW-0560">Oxidoreductase</keyword>
<protein>
    <recommendedName>
        <fullName evidence="9">3-demethoxyubiquinol 3-hydroxylase</fullName>
        <shortName evidence="9">DMQ hydroxylase</shortName>
        <ecNumber evidence="9">1.14.99.60</ecNumber>
    </recommendedName>
    <alternativeName>
        <fullName evidence="9">2-nonaprenyl-3-methyl-6-methoxy-1,4-benzoquinol hydroxylase</fullName>
    </alternativeName>
</protein>
<evidence type="ECO:0000256" key="5">
    <source>
        <dbReference type="ARBA" id="ARBA00023002"/>
    </source>
</evidence>
<keyword evidence="8 9" id="KW-0472">Membrane</keyword>
<evidence type="ECO:0000256" key="9">
    <source>
        <dbReference type="HAMAP-Rule" id="MF_01658"/>
    </source>
</evidence>
<keyword evidence="12" id="KW-1185">Reference proteome</keyword>
<keyword evidence="4 9" id="KW-0479">Metal-binding</keyword>
<dbReference type="SUPFAM" id="SSF47240">
    <property type="entry name" value="Ferritin-like"/>
    <property type="match status" value="1"/>
</dbReference>
<dbReference type="RefSeq" id="WP_373654389.1">
    <property type="nucleotide sequence ID" value="NZ_JBGUAW010000001.1"/>
</dbReference>
<comment type="subcellular location">
    <subcellularLocation>
        <location evidence="9">Cell membrane</location>
        <topology evidence="9">Peripheral membrane protein</topology>
    </subcellularLocation>
</comment>
<dbReference type="Gene3D" id="1.20.1260.10">
    <property type="match status" value="1"/>
</dbReference>
<reference evidence="11 12" key="1">
    <citation type="submission" date="2024-08" db="EMBL/GenBank/DDBJ databases">
        <title>Whole-genome sequencing of halo(alkali)philic microorganisms from hypersaline lakes.</title>
        <authorList>
            <person name="Sorokin D.Y."/>
            <person name="Merkel A.Y."/>
            <person name="Messina E."/>
            <person name="Yakimov M."/>
        </authorList>
    </citation>
    <scope>NUCLEOTIDE SEQUENCE [LARGE SCALE GENOMIC DNA]</scope>
    <source>
        <strain evidence="11 12">Cl-TMA</strain>
    </source>
</reference>
<gene>
    <name evidence="9 11" type="primary">coq7</name>
    <name evidence="11" type="ORF">ACERLL_02035</name>
</gene>
<comment type="pathway">
    <text evidence="1 9">Cofactor biosynthesis; ubiquinone biosynthesis.</text>
</comment>
<feature type="binding site" evidence="9">
    <location>
        <position position="98"/>
    </location>
    <ligand>
        <name>Fe cation</name>
        <dbReference type="ChEBI" id="CHEBI:24875"/>
        <label>1</label>
    </ligand>
</feature>
<dbReference type="PANTHER" id="PTHR11237">
    <property type="entry name" value="COENZYME Q10 BIOSYNTHESIS PROTEIN 7"/>
    <property type="match status" value="1"/>
</dbReference>
<dbReference type="EC" id="1.14.99.60" evidence="9"/>
<dbReference type="HAMAP" id="MF_01658">
    <property type="entry name" value="COQ7"/>
    <property type="match status" value="1"/>
</dbReference>
<dbReference type="GO" id="GO:0004497">
    <property type="term" value="F:monooxygenase activity"/>
    <property type="evidence" value="ECO:0007669"/>
    <property type="project" value="UniProtKB-KW"/>
</dbReference>
<dbReference type="PANTHER" id="PTHR11237:SF4">
    <property type="entry name" value="5-DEMETHOXYUBIQUINONE HYDROXYLASE, MITOCHONDRIAL"/>
    <property type="match status" value="1"/>
</dbReference>
<dbReference type="CDD" id="cd01042">
    <property type="entry name" value="DMQH"/>
    <property type="match status" value="1"/>
</dbReference>